<keyword evidence="8" id="KW-0998">Cell outer membrane</keyword>
<keyword evidence="7" id="KW-0472">Membrane</keyword>
<keyword evidence="5" id="KW-0812">Transmembrane</keyword>
<dbReference type="GO" id="GO:0008320">
    <property type="term" value="F:protein transmembrane transporter activity"/>
    <property type="evidence" value="ECO:0007669"/>
    <property type="project" value="TreeGrafter"/>
</dbReference>
<dbReference type="GO" id="GO:0046819">
    <property type="term" value="P:protein secretion by the type V secretion system"/>
    <property type="evidence" value="ECO:0007669"/>
    <property type="project" value="TreeGrafter"/>
</dbReference>
<proteinExistence type="inferred from homology"/>
<evidence type="ECO:0000313" key="10">
    <source>
        <dbReference type="EMBL" id="CAB3960288.1"/>
    </source>
</evidence>
<dbReference type="Gene3D" id="2.40.160.50">
    <property type="entry name" value="membrane protein fhac: a member of the omp85/tpsb transporter family"/>
    <property type="match status" value="1"/>
</dbReference>
<evidence type="ECO:0000256" key="3">
    <source>
        <dbReference type="ARBA" id="ARBA00022448"/>
    </source>
</evidence>
<evidence type="ECO:0000256" key="4">
    <source>
        <dbReference type="ARBA" id="ARBA00022452"/>
    </source>
</evidence>
<keyword evidence="3" id="KW-0813">Transport</keyword>
<comment type="similarity">
    <text evidence="2">Belongs to the TPS (TC 1.B.20) family.</text>
</comment>
<dbReference type="InterPro" id="IPR005565">
    <property type="entry name" value="Hemolysn_activator_HlyB_C"/>
</dbReference>
<keyword evidence="6" id="KW-0653">Protein transport</keyword>
<evidence type="ECO:0000256" key="5">
    <source>
        <dbReference type="ARBA" id="ARBA00022692"/>
    </source>
</evidence>
<evidence type="ECO:0000256" key="7">
    <source>
        <dbReference type="ARBA" id="ARBA00023136"/>
    </source>
</evidence>
<dbReference type="PANTHER" id="PTHR34597">
    <property type="entry name" value="SLR1661 PROTEIN"/>
    <property type="match status" value="1"/>
</dbReference>
<evidence type="ECO:0000256" key="2">
    <source>
        <dbReference type="ARBA" id="ARBA00009055"/>
    </source>
</evidence>
<dbReference type="Proteomes" id="UP000494301">
    <property type="component" value="Unassembled WGS sequence"/>
</dbReference>
<dbReference type="Pfam" id="PF08479">
    <property type="entry name" value="POTRA_2"/>
    <property type="match status" value="1"/>
</dbReference>
<evidence type="ECO:0000256" key="8">
    <source>
        <dbReference type="ARBA" id="ARBA00023237"/>
    </source>
</evidence>
<sequence length="584" mass="62331">MPAQLPAPPPATLAAVPGAWPSCRPEPVVGKRSGPFRIACLTGLALSLHGFAHAQVQVPNAGQSLRDVETLRPALPAPAAPDLAMPAPGNEPAPAAVGGPRIPVSAFDIEGNHAIDAAPLHALLADLVGRELDFAALNEAASRIATYYREHGYVLARAYLPHQDIENGVVRIAVVEGRYGKVELRNRSRVLDGVLRQPLGAVQAGDIVRGADLERTLTLLDELPGVAAKGTLRAGQQPGTTDLLIDAEPGPLATGSLELDNFGDPLTGRYRATGGIAVNSPLRLGDQLTLRGLTSNTNQRYYRAGYQVPIGPASTRIGVGYSEMNYRLGREFRPLGLHGRASVQSAFVAQPLLRGRRASLTAQVLYENKNLHDDYGVFESVNSKNIGLWSFTVNGNSNDDALGGGRTAFSATLGIGRARGNDALDTNTYAKTFGRFTKLNLNALRLQSLGTRLQLYTQFSAQLASRNLDASEKFSLGGPYGVRAYALGAGSGDQGWQASAELRYLAAPGWQVSTFVDTGRMQINKQRWRNELNTLQLSAAGVGVSWYGTNRQISVTAAWPLGSADDVPTVTRSPSVWLQAAQYF</sequence>
<dbReference type="PROSITE" id="PS51779">
    <property type="entry name" value="POTRA"/>
    <property type="match status" value="1"/>
</dbReference>
<comment type="subcellular location">
    <subcellularLocation>
        <location evidence="1">Cell outer membrane</location>
    </subcellularLocation>
</comment>
<evidence type="ECO:0000259" key="9">
    <source>
        <dbReference type="PROSITE" id="PS51779"/>
    </source>
</evidence>
<accession>A0A6J5IMR6</accession>
<evidence type="ECO:0000313" key="11">
    <source>
        <dbReference type="Proteomes" id="UP000494301"/>
    </source>
</evidence>
<keyword evidence="4" id="KW-1134">Transmembrane beta strand</keyword>
<gene>
    <name evidence="10" type="ORF">BLA3211_00026</name>
</gene>
<dbReference type="PANTHER" id="PTHR34597:SF1">
    <property type="entry name" value="HEME_HEMOPEXIN TRANSPORTER PROTEIN HUXB"/>
    <property type="match status" value="1"/>
</dbReference>
<protein>
    <submittedName>
        <fullName evidence="10">Membrane protein</fullName>
    </submittedName>
</protein>
<organism evidence="10 11">
    <name type="scientific">Burkholderia aenigmatica</name>
    <dbReference type="NCBI Taxonomy" id="2015348"/>
    <lineage>
        <taxon>Bacteria</taxon>
        <taxon>Pseudomonadati</taxon>
        <taxon>Pseudomonadota</taxon>
        <taxon>Betaproteobacteria</taxon>
        <taxon>Burkholderiales</taxon>
        <taxon>Burkholderiaceae</taxon>
        <taxon>Burkholderia</taxon>
        <taxon>Burkholderia cepacia complex</taxon>
    </lineage>
</organism>
<dbReference type="InterPro" id="IPR051544">
    <property type="entry name" value="TPS_OM_transporter"/>
</dbReference>
<name>A0A6J5IMR6_9BURK</name>
<dbReference type="InterPro" id="IPR013686">
    <property type="entry name" value="Polypept-transport_assoc_ShlB"/>
</dbReference>
<dbReference type="GO" id="GO:0009279">
    <property type="term" value="C:cell outer membrane"/>
    <property type="evidence" value="ECO:0007669"/>
    <property type="project" value="UniProtKB-SubCell"/>
</dbReference>
<dbReference type="Gene3D" id="3.10.20.310">
    <property type="entry name" value="membrane protein fhac"/>
    <property type="match status" value="1"/>
</dbReference>
<dbReference type="AlphaFoldDB" id="A0A6J5IMR6"/>
<reference evidence="10 11" key="1">
    <citation type="submission" date="2020-04" db="EMBL/GenBank/DDBJ databases">
        <authorList>
            <person name="Depoorter E."/>
        </authorList>
    </citation>
    <scope>NUCLEOTIDE SEQUENCE [LARGE SCALE GENOMIC DNA]</scope>
    <source>
        <strain evidence="10 11">BCC0217</strain>
    </source>
</reference>
<dbReference type="InterPro" id="IPR034746">
    <property type="entry name" value="POTRA"/>
</dbReference>
<dbReference type="EMBL" id="CABWIL020000001">
    <property type="protein sequence ID" value="CAB3960288.1"/>
    <property type="molecule type" value="Genomic_DNA"/>
</dbReference>
<evidence type="ECO:0000256" key="1">
    <source>
        <dbReference type="ARBA" id="ARBA00004442"/>
    </source>
</evidence>
<evidence type="ECO:0000256" key="6">
    <source>
        <dbReference type="ARBA" id="ARBA00022927"/>
    </source>
</evidence>
<feature type="domain" description="POTRA" evidence="9">
    <location>
        <begin position="102"/>
        <end position="177"/>
    </location>
</feature>
<dbReference type="GO" id="GO:0098046">
    <property type="term" value="C:type V protein secretion system complex"/>
    <property type="evidence" value="ECO:0007669"/>
    <property type="project" value="TreeGrafter"/>
</dbReference>
<dbReference type="Pfam" id="PF03865">
    <property type="entry name" value="ShlB"/>
    <property type="match status" value="1"/>
</dbReference>